<dbReference type="InterPro" id="IPR050161">
    <property type="entry name" value="Siro_Cobalamin_biosynth"/>
</dbReference>
<dbReference type="InterPro" id="IPR014776">
    <property type="entry name" value="4pyrrole_Mease_sub2"/>
</dbReference>
<dbReference type="InterPro" id="IPR035996">
    <property type="entry name" value="4pyrrol_Methylase_sf"/>
</dbReference>
<dbReference type="PANTHER" id="PTHR45790:SF3">
    <property type="entry name" value="S-ADENOSYL-L-METHIONINE-DEPENDENT UROPORPHYRINOGEN III METHYLTRANSFERASE, CHLOROPLASTIC"/>
    <property type="match status" value="1"/>
</dbReference>
<dbReference type="CDD" id="cd11642">
    <property type="entry name" value="SUMT"/>
    <property type="match status" value="1"/>
</dbReference>
<evidence type="ECO:0000256" key="6">
    <source>
        <dbReference type="ARBA" id="ARBA00023244"/>
    </source>
</evidence>
<dbReference type="Gene3D" id="3.40.1010.10">
    <property type="entry name" value="Cobalt-precorrin-4 Transmethylase, Domain 1"/>
    <property type="match status" value="1"/>
</dbReference>
<dbReference type="FunFam" id="3.40.1010.10:FF:000001">
    <property type="entry name" value="Siroheme synthase"/>
    <property type="match status" value="1"/>
</dbReference>
<dbReference type="InterPro" id="IPR014777">
    <property type="entry name" value="4pyrrole_Mease_sub1"/>
</dbReference>
<evidence type="ECO:0000256" key="4">
    <source>
        <dbReference type="ARBA" id="ARBA00022679"/>
    </source>
</evidence>
<dbReference type="PANTHER" id="PTHR45790">
    <property type="entry name" value="SIROHEME SYNTHASE-RELATED"/>
    <property type="match status" value="1"/>
</dbReference>
<name>A0A2A4CLD8_9RHOB</name>
<reference evidence="11 12" key="1">
    <citation type="submission" date="2017-09" db="EMBL/GenBank/DDBJ databases">
        <title>A multilocus sequence analysis scheme for characterization of bacteria in the genus Thioclava.</title>
        <authorList>
            <person name="Liu Y."/>
            <person name="Shao Z."/>
        </authorList>
    </citation>
    <scope>NUCLEOTIDE SEQUENCE [LARGE SCALE GENOMIC DNA]</scope>
    <source>
        <strain evidence="11 12">CAU 1312</strain>
    </source>
</reference>
<keyword evidence="4 8" id="KW-0808">Transferase</keyword>
<sequence length="276" mass="28987">MMKDIFRQTLSQPPQSAPDGRKGSIVLVGAGPGAADLLTLRALNRLREAEVIFYDRLVDPEELELANPKAERVYVGKAVGNCAWPQDKICEMIVAEALKGRRVLRLKSGDPGIFGRATEELEAARAEGIAVEIVPGVTAACAAAAAAGRSLTERGVSDALVLTTGMNRAGDPLPEATRHAQPGTAYAFYMAVAQATRIRDGLIGLGLPGTAPVTVAVEVSKPGQRVLECTLKTLPETLEQQGVIGCATLLVTWPKTDAATQNAARRNAAKSTAPVA</sequence>
<gene>
    <name evidence="11" type="primary">cobA</name>
    <name evidence="11" type="ORF">CLN94_11325</name>
</gene>
<comment type="similarity">
    <text evidence="1 8">Belongs to the precorrin methyltransferase family.</text>
</comment>
<keyword evidence="3 8" id="KW-0489">Methyltransferase</keyword>
<evidence type="ECO:0000259" key="10">
    <source>
        <dbReference type="Pfam" id="PF00590"/>
    </source>
</evidence>
<accession>A0A2A4CLD8</accession>
<dbReference type="InterPro" id="IPR006366">
    <property type="entry name" value="CobA/CysG_C"/>
</dbReference>
<comment type="pathway">
    <text evidence="7">Porphyrin-containing compound metabolism; siroheme biosynthesis; precorrin-2 from uroporphyrinogen III: step 1/1.</text>
</comment>
<evidence type="ECO:0000256" key="2">
    <source>
        <dbReference type="ARBA" id="ARBA00012162"/>
    </source>
</evidence>
<dbReference type="GO" id="GO:0019354">
    <property type="term" value="P:siroheme biosynthetic process"/>
    <property type="evidence" value="ECO:0007669"/>
    <property type="project" value="UniProtKB-UniPathway"/>
</dbReference>
<evidence type="ECO:0000256" key="1">
    <source>
        <dbReference type="ARBA" id="ARBA00005879"/>
    </source>
</evidence>
<evidence type="ECO:0000256" key="7">
    <source>
        <dbReference type="ARBA" id="ARBA00025705"/>
    </source>
</evidence>
<protein>
    <recommendedName>
        <fullName evidence="2">uroporphyrinogen-III C-methyltransferase</fullName>
        <ecNumber evidence="2">2.1.1.107</ecNumber>
    </recommendedName>
</protein>
<dbReference type="Gene3D" id="3.30.950.10">
    <property type="entry name" value="Methyltransferase, Cobalt-precorrin-4 Transmethylase, Domain 2"/>
    <property type="match status" value="1"/>
</dbReference>
<dbReference type="Pfam" id="PF00590">
    <property type="entry name" value="TP_methylase"/>
    <property type="match status" value="1"/>
</dbReference>
<dbReference type="OrthoDB" id="9815856at2"/>
<evidence type="ECO:0000313" key="12">
    <source>
        <dbReference type="Proteomes" id="UP000243507"/>
    </source>
</evidence>
<dbReference type="PROSITE" id="PS00839">
    <property type="entry name" value="SUMT_1"/>
    <property type="match status" value="1"/>
</dbReference>
<keyword evidence="5" id="KW-0949">S-adenosyl-L-methionine</keyword>
<keyword evidence="12" id="KW-1185">Reference proteome</keyword>
<dbReference type="UniPathway" id="UPA00262">
    <property type="reaction ID" value="UER00211"/>
</dbReference>
<dbReference type="EMBL" id="NTJD01000008">
    <property type="protein sequence ID" value="PCD76071.1"/>
    <property type="molecule type" value="Genomic_DNA"/>
</dbReference>
<evidence type="ECO:0000256" key="9">
    <source>
        <dbReference type="SAM" id="MobiDB-lite"/>
    </source>
</evidence>
<keyword evidence="6" id="KW-0627">Porphyrin biosynthesis</keyword>
<dbReference type="NCBIfam" id="NF004790">
    <property type="entry name" value="PRK06136.1"/>
    <property type="match status" value="1"/>
</dbReference>
<dbReference type="InterPro" id="IPR000878">
    <property type="entry name" value="4pyrrol_Mease"/>
</dbReference>
<evidence type="ECO:0000256" key="5">
    <source>
        <dbReference type="ARBA" id="ARBA00022691"/>
    </source>
</evidence>
<dbReference type="NCBIfam" id="TIGR01469">
    <property type="entry name" value="cobA_cysG_Cterm"/>
    <property type="match status" value="1"/>
</dbReference>
<organism evidence="11 12">
    <name type="scientific">Pseudothioclava arenosa</name>
    <dbReference type="NCBI Taxonomy" id="1795308"/>
    <lineage>
        <taxon>Bacteria</taxon>
        <taxon>Pseudomonadati</taxon>
        <taxon>Pseudomonadota</taxon>
        <taxon>Alphaproteobacteria</taxon>
        <taxon>Rhodobacterales</taxon>
        <taxon>Paracoccaceae</taxon>
        <taxon>Pseudothioclava</taxon>
    </lineage>
</organism>
<feature type="region of interest" description="Disordered" evidence="9">
    <location>
        <begin position="1"/>
        <end position="23"/>
    </location>
</feature>
<dbReference type="GO" id="GO:0032259">
    <property type="term" value="P:methylation"/>
    <property type="evidence" value="ECO:0007669"/>
    <property type="project" value="UniProtKB-KW"/>
</dbReference>
<dbReference type="AlphaFoldDB" id="A0A2A4CLD8"/>
<dbReference type="PROSITE" id="PS00840">
    <property type="entry name" value="SUMT_2"/>
    <property type="match status" value="1"/>
</dbReference>
<dbReference type="GO" id="GO:0004851">
    <property type="term" value="F:uroporphyrin-III C-methyltransferase activity"/>
    <property type="evidence" value="ECO:0007669"/>
    <property type="project" value="UniProtKB-EC"/>
</dbReference>
<dbReference type="Proteomes" id="UP000243507">
    <property type="component" value="Unassembled WGS sequence"/>
</dbReference>
<comment type="caution">
    <text evidence="11">The sequence shown here is derived from an EMBL/GenBank/DDBJ whole genome shotgun (WGS) entry which is preliminary data.</text>
</comment>
<feature type="domain" description="Tetrapyrrole methylase" evidence="10">
    <location>
        <begin position="25"/>
        <end position="234"/>
    </location>
</feature>
<proteinExistence type="inferred from homology"/>
<evidence type="ECO:0000256" key="8">
    <source>
        <dbReference type="RuleBase" id="RU003960"/>
    </source>
</evidence>
<dbReference type="SUPFAM" id="SSF53790">
    <property type="entry name" value="Tetrapyrrole methylase"/>
    <property type="match status" value="1"/>
</dbReference>
<evidence type="ECO:0000256" key="3">
    <source>
        <dbReference type="ARBA" id="ARBA00022603"/>
    </source>
</evidence>
<evidence type="ECO:0000313" key="11">
    <source>
        <dbReference type="EMBL" id="PCD76071.1"/>
    </source>
</evidence>
<dbReference type="EC" id="2.1.1.107" evidence="2"/>
<dbReference type="InterPro" id="IPR003043">
    <property type="entry name" value="Uropor_MeTrfase_CS"/>
</dbReference>